<accession>A0A919T5A9</accession>
<comment type="caution">
    <text evidence="5">The sequence shown here is derived from an EMBL/GenBank/DDBJ whole genome shotgun (WGS) entry which is preliminary data.</text>
</comment>
<name>A0A919T5A9_9ACTN</name>
<feature type="domain" description="Peptidase S33 tripeptidyl aminopeptidase-like C-terminal" evidence="4">
    <location>
        <begin position="398"/>
        <end position="491"/>
    </location>
</feature>
<gene>
    <name evidence="5" type="ORF">Aco04nite_95420</name>
</gene>
<dbReference type="PANTHER" id="PTHR43248:SF29">
    <property type="entry name" value="TRIPEPTIDYL AMINOPEPTIDASE"/>
    <property type="match status" value="1"/>
</dbReference>
<dbReference type="PANTHER" id="PTHR43248">
    <property type="entry name" value="2-SUCCINYL-6-HYDROXY-2,4-CYCLOHEXADIENE-1-CARBOXYLATE SYNTHASE"/>
    <property type="match status" value="1"/>
</dbReference>
<protein>
    <submittedName>
        <fullName evidence="5">Hydrolase</fullName>
    </submittedName>
</protein>
<dbReference type="Pfam" id="PF08386">
    <property type="entry name" value="Abhydrolase_4"/>
    <property type="match status" value="1"/>
</dbReference>
<dbReference type="SUPFAM" id="SSF53474">
    <property type="entry name" value="alpha/beta-Hydrolases"/>
    <property type="match status" value="1"/>
</dbReference>
<organism evidence="5 6">
    <name type="scientific">Winogradskya consettensis</name>
    <dbReference type="NCBI Taxonomy" id="113560"/>
    <lineage>
        <taxon>Bacteria</taxon>
        <taxon>Bacillati</taxon>
        <taxon>Actinomycetota</taxon>
        <taxon>Actinomycetes</taxon>
        <taxon>Micromonosporales</taxon>
        <taxon>Micromonosporaceae</taxon>
        <taxon>Winogradskya</taxon>
    </lineage>
</organism>
<dbReference type="Gene3D" id="3.40.50.1820">
    <property type="entry name" value="alpha/beta hydrolase"/>
    <property type="match status" value="1"/>
</dbReference>
<keyword evidence="2" id="KW-0732">Signal</keyword>
<evidence type="ECO:0000313" key="5">
    <source>
        <dbReference type="EMBL" id="GIM85252.1"/>
    </source>
</evidence>
<comment type="similarity">
    <text evidence="1">Belongs to the peptidase S33 family.</text>
</comment>
<keyword evidence="3 5" id="KW-0378">Hydrolase</keyword>
<sequence>MTVAALTGIALTGCEAADDEDKPVAFESSASAPALVWGACPTPGDARQTCTTVQVPLNYQDPGSATIAIAVSKLSTAKAGEHRDALVLNPGGPALPGLGTPSAVAPTLPASVLAEYDLIGFDPRGVEHSNPQSCGLGELPVYGLFPFPAADGSITANVEAAKSIAQKCSAVPDLKYYNTASTARDLDWIRQALGVEKLAYWGQSYGTYLGVAYDMLFPDRTGKLILEGNVDPAKAWAGEVGSWGKGMAERFPDAAAVAAKQSGRTVEQVTDSYLALADRLDRTPAPIPGTQAALDGSLLRNLTYALLLHNETLPMVPQLWTAAADLADGKLTDADKALIAQALTQPPATPGVPADNQASMFVALMCGDVAWPAGADGYQAAVAADREAWPLTAGMPANVWPCAFWPNQPIDGPITVSATGARNVLILQNRRDNATPWDSAAGLHAEFGGRSALVGVDNGGHYVYHAGSACADQATVTFLSGGTLPGGDVDCTDAE</sequence>
<evidence type="ECO:0000256" key="2">
    <source>
        <dbReference type="ARBA" id="ARBA00022729"/>
    </source>
</evidence>
<dbReference type="EMBL" id="BOQP01000079">
    <property type="protein sequence ID" value="GIM85252.1"/>
    <property type="molecule type" value="Genomic_DNA"/>
</dbReference>
<dbReference type="InterPro" id="IPR051601">
    <property type="entry name" value="Serine_prot/Carboxylest_S33"/>
</dbReference>
<dbReference type="GO" id="GO:0016787">
    <property type="term" value="F:hydrolase activity"/>
    <property type="evidence" value="ECO:0007669"/>
    <property type="project" value="UniProtKB-KW"/>
</dbReference>
<dbReference type="InterPro" id="IPR013595">
    <property type="entry name" value="Pept_S33_TAP-like_C"/>
</dbReference>
<dbReference type="AlphaFoldDB" id="A0A919T5A9"/>
<reference evidence="5" key="1">
    <citation type="submission" date="2021-03" db="EMBL/GenBank/DDBJ databases">
        <title>Whole genome shotgun sequence of Actinoplanes consettensis NBRC 14913.</title>
        <authorList>
            <person name="Komaki H."/>
            <person name="Tamura T."/>
        </authorList>
    </citation>
    <scope>NUCLEOTIDE SEQUENCE</scope>
    <source>
        <strain evidence="5">NBRC 14913</strain>
    </source>
</reference>
<evidence type="ECO:0000256" key="1">
    <source>
        <dbReference type="ARBA" id="ARBA00010088"/>
    </source>
</evidence>
<evidence type="ECO:0000313" key="6">
    <source>
        <dbReference type="Proteomes" id="UP000680865"/>
    </source>
</evidence>
<evidence type="ECO:0000259" key="4">
    <source>
        <dbReference type="Pfam" id="PF08386"/>
    </source>
</evidence>
<evidence type="ECO:0000256" key="3">
    <source>
        <dbReference type="ARBA" id="ARBA00022801"/>
    </source>
</evidence>
<dbReference type="Proteomes" id="UP000680865">
    <property type="component" value="Unassembled WGS sequence"/>
</dbReference>
<dbReference type="InterPro" id="IPR029058">
    <property type="entry name" value="AB_hydrolase_fold"/>
</dbReference>
<keyword evidence="6" id="KW-1185">Reference proteome</keyword>
<proteinExistence type="inferred from homology"/>